<gene>
    <name evidence="1" type="ORF">TCEB3V08_LOCUS6786</name>
</gene>
<organism evidence="1">
    <name type="scientific">Timema cristinae</name>
    <name type="common">Walking stick</name>
    <dbReference type="NCBI Taxonomy" id="61476"/>
    <lineage>
        <taxon>Eukaryota</taxon>
        <taxon>Metazoa</taxon>
        <taxon>Ecdysozoa</taxon>
        <taxon>Arthropoda</taxon>
        <taxon>Hexapoda</taxon>
        <taxon>Insecta</taxon>
        <taxon>Pterygota</taxon>
        <taxon>Neoptera</taxon>
        <taxon>Polyneoptera</taxon>
        <taxon>Phasmatodea</taxon>
        <taxon>Timematodea</taxon>
        <taxon>Timematoidea</taxon>
        <taxon>Timematidae</taxon>
        <taxon>Timema</taxon>
    </lineage>
</organism>
<protein>
    <submittedName>
        <fullName evidence="1">Uncharacterized protein</fullName>
    </submittedName>
</protein>
<dbReference type="EMBL" id="OC318725">
    <property type="protein sequence ID" value="CAD7403046.1"/>
    <property type="molecule type" value="Genomic_DNA"/>
</dbReference>
<sequence>MMEYSFHYRLEEEWLNLGEVQGVRSDPFHYRLEEEWLNLGEVQGVRFPVPAEAFIPVKSRSGESYGWSTVAVQSYDKDTREYTVLPLDDSDTTRQLPRIYVMFKAEDPRNFAARIKDALDRRREAENLIRCALL</sequence>
<name>A0A7R9CVI3_TIMCR</name>
<accession>A0A7R9CVI3</accession>
<proteinExistence type="predicted"/>
<dbReference type="AlphaFoldDB" id="A0A7R9CVI3"/>
<reference evidence="1" key="1">
    <citation type="submission" date="2020-11" db="EMBL/GenBank/DDBJ databases">
        <authorList>
            <person name="Tran Van P."/>
        </authorList>
    </citation>
    <scope>NUCLEOTIDE SEQUENCE</scope>
</reference>
<evidence type="ECO:0000313" key="1">
    <source>
        <dbReference type="EMBL" id="CAD7403046.1"/>
    </source>
</evidence>